<sequence length="48" mass="5726">MITGKNKKILPQFTTIYHFVDKFYHFLPKSKSSGFTGRFQTFNKLLRI</sequence>
<dbReference type="STRING" id="490189.SAMN02927903_02099"/>
<dbReference type="Proteomes" id="UP000199354">
    <property type="component" value="Unassembled WGS sequence"/>
</dbReference>
<name>A0A1G5I559_9FLAO</name>
<reference evidence="1 2" key="1">
    <citation type="submission" date="2016-10" db="EMBL/GenBank/DDBJ databases">
        <authorList>
            <person name="de Groot N.N."/>
        </authorList>
    </citation>
    <scope>NUCLEOTIDE SEQUENCE [LARGE SCALE GENOMIC DNA]</scope>
    <source>
        <strain evidence="1 2">CGMCC 1.7031</strain>
    </source>
</reference>
<accession>A0A1G5I559</accession>
<dbReference type="EMBL" id="FMVF01000009">
    <property type="protein sequence ID" value="SCY71044.1"/>
    <property type="molecule type" value="Genomic_DNA"/>
</dbReference>
<keyword evidence="2" id="KW-1185">Reference proteome</keyword>
<evidence type="ECO:0000313" key="2">
    <source>
        <dbReference type="Proteomes" id="UP000199354"/>
    </source>
</evidence>
<evidence type="ECO:0000313" key="1">
    <source>
        <dbReference type="EMBL" id="SCY71044.1"/>
    </source>
</evidence>
<protein>
    <submittedName>
        <fullName evidence="1">Uncharacterized protein</fullName>
    </submittedName>
</protein>
<dbReference type="AlphaFoldDB" id="A0A1G5I559"/>
<gene>
    <name evidence="1" type="ORF">SAMN02927903_02099</name>
</gene>
<organism evidence="1 2">
    <name type="scientific">Flavobacterium caeni</name>
    <dbReference type="NCBI Taxonomy" id="490189"/>
    <lineage>
        <taxon>Bacteria</taxon>
        <taxon>Pseudomonadati</taxon>
        <taxon>Bacteroidota</taxon>
        <taxon>Flavobacteriia</taxon>
        <taxon>Flavobacteriales</taxon>
        <taxon>Flavobacteriaceae</taxon>
        <taxon>Flavobacterium</taxon>
    </lineage>
</organism>
<proteinExistence type="predicted"/>